<dbReference type="PANTHER" id="PTHR10695">
    <property type="entry name" value="DEPHOSPHO-COA KINASE-RELATED"/>
    <property type="match status" value="1"/>
</dbReference>
<evidence type="ECO:0000256" key="3">
    <source>
        <dbReference type="ARBA" id="ARBA00022840"/>
    </source>
</evidence>
<proteinExistence type="inferred from homology"/>
<dbReference type="Gene3D" id="3.40.50.300">
    <property type="entry name" value="P-loop containing nucleotide triphosphate hydrolases"/>
    <property type="match status" value="1"/>
</dbReference>
<dbReference type="PANTHER" id="PTHR10695:SF46">
    <property type="entry name" value="BIFUNCTIONAL COENZYME A SYNTHASE-RELATED"/>
    <property type="match status" value="1"/>
</dbReference>
<keyword evidence="5" id="KW-0963">Cytoplasm</keyword>
<dbReference type="AlphaFoldDB" id="C5WD34"/>
<dbReference type="PROSITE" id="PS51219">
    <property type="entry name" value="DPCK"/>
    <property type="match status" value="1"/>
</dbReference>
<dbReference type="GO" id="GO:0005737">
    <property type="term" value="C:cytoplasm"/>
    <property type="evidence" value="ECO:0007669"/>
    <property type="project" value="UniProtKB-SubCell"/>
</dbReference>
<keyword evidence="8" id="KW-1185">Reference proteome</keyword>
<evidence type="ECO:0000313" key="8">
    <source>
        <dbReference type="Proteomes" id="UP000061704"/>
    </source>
</evidence>
<feature type="binding site" evidence="5">
    <location>
        <begin position="28"/>
        <end position="33"/>
    </location>
    <ligand>
        <name>ATP</name>
        <dbReference type="ChEBI" id="CHEBI:30616"/>
    </ligand>
</feature>
<dbReference type="Proteomes" id="UP000061704">
    <property type="component" value="Chromosome"/>
</dbReference>
<dbReference type="InterPro" id="IPR001977">
    <property type="entry name" value="Depp_CoAkinase"/>
</dbReference>
<evidence type="ECO:0000256" key="1">
    <source>
        <dbReference type="ARBA" id="ARBA00009018"/>
    </source>
</evidence>
<sequence>MRRRRDKRFFILLKDYMSYIVALTGGIASGKTTISKIFCNFGVNIIDTDIIARELVEPGTLALSRIIRRYGNKILNNNGLLRRSHLKKIIFNNANEKKWLNQLMHPLIQKRVEFLKQQTTSPWVLWVVPLLVENNLQNQADRILLVDVSKQIQLNRLLKRDGMTKKQATNIIAQQASRQQRLKIADDIICNDNTKKDLLPIITKLNEKYLSLANIKK</sequence>
<evidence type="ECO:0000256" key="4">
    <source>
        <dbReference type="ARBA" id="ARBA00022993"/>
    </source>
</evidence>
<comment type="catalytic activity">
    <reaction evidence="5">
        <text>3'-dephospho-CoA + ATP = ADP + CoA + H(+)</text>
        <dbReference type="Rhea" id="RHEA:18245"/>
        <dbReference type="ChEBI" id="CHEBI:15378"/>
        <dbReference type="ChEBI" id="CHEBI:30616"/>
        <dbReference type="ChEBI" id="CHEBI:57287"/>
        <dbReference type="ChEBI" id="CHEBI:57328"/>
        <dbReference type="ChEBI" id="CHEBI:456216"/>
        <dbReference type="EC" id="2.7.1.24"/>
    </reaction>
</comment>
<name>C5WD34_9ENTR</name>
<organism evidence="7 8">
    <name type="scientific">Candidatus Ishikawaella capsulata Mpkobe</name>
    <dbReference type="NCBI Taxonomy" id="476281"/>
    <lineage>
        <taxon>Bacteria</taxon>
        <taxon>Pseudomonadati</taxon>
        <taxon>Pseudomonadota</taxon>
        <taxon>Gammaproteobacteria</taxon>
        <taxon>Enterobacterales</taxon>
        <taxon>Enterobacteriaceae</taxon>
        <taxon>Candidatus Ishikawella</taxon>
    </lineage>
</organism>
<keyword evidence="5" id="KW-0808">Transferase</keyword>
<dbReference type="GO" id="GO:0005524">
    <property type="term" value="F:ATP binding"/>
    <property type="evidence" value="ECO:0007669"/>
    <property type="project" value="UniProtKB-UniRule"/>
</dbReference>
<dbReference type="CDD" id="cd02022">
    <property type="entry name" value="DPCK"/>
    <property type="match status" value="1"/>
</dbReference>
<evidence type="ECO:0000313" key="7">
    <source>
        <dbReference type="EMBL" id="BAH83240.1"/>
    </source>
</evidence>
<protein>
    <recommendedName>
        <fullName evidence="5 6">Dephospho-CoA kinase</fullName>
        <ecNumber evidence="5 6">2.7.1.24</ecNumber>
    </recommendedName>
    <alternativeName>
        <fullName evidence="5">Dephosphocoenzyme A kinase</fullName>
    </alternativeName>
</protein>
<evidence type="ECO:0000256" key="6">
    <source>
        <dbReference type="NCBIfam" id="TIGR00152"/>
    </source>
</evidence>
<dbReference type="GO" id="GO:0004140">
    <property type="term" value="F:dephospho-CoA kinase activity"/>
    <property type="evidence" value="ECO:0007669"/>
    <property type="project" value="UniProtKB-UniRule"/>
</dbReference>
<evidence type="ECO:0000256" key="2">
    <source>
        <dbReference type="ARBA" id="ARBA00022741"/>
    </source>
</evidence>
<reference evidence="7 8" key="1">
    <citation type="journal article" date="2011" name="Genome Biol. Evol.">
        <title>Reductive evolution of bacterial genome in insect gut environment.</title>
        <authorList>
            <person name="Nikoh N."/>
            <person name="Hosokawa T."/>
            <person name="Ohshima K."/>
            <person name="Hattori M."/>
            <person name="Fukatsu T."/>
        </authorList>
    </citation>
    <scope>NUCLEOTIDE SEQUENCE [LARGE SCALE GENOMIC DNA]</scope>
    <source>
        <strain evidence="7 8">Mpkobe</strain>
    </source>
</reference>
<dbReference type="KEGG" id="icp:ICMP_387"/>
<dbReference type="SUPFAM" id="SSF52540">
    <property type="entry name" value="P-loop containing nucleoside triphosphate hydrolases"/>
    <property type="match status" value="1"/>
</dbReference>
<dbReference type="STRING" id="476281.ICMP_387"/>
<accession>C5WD34</accession>
<dbReference type="InterPro" id="IPR027417">
    <property type="entry name" value="P-loop_NTPase"/>
</dbReference>
<evidence type="ECO:0000256" key="5">
    <source>
        <dbReference type="HAMAP-Rule" id="MF_00376"/>
    </source>
</evidence>
<dbReference type="HAMAP" id="MF_00376">
    <property type="entry name" value="Dephospho_CoA_kinase"/>
    <property type="match status" value="1"/>
</dbReference>
<keyword evidence="3 5" id="KW-0067">ATP-binding</keyword>
<dbReference type="GO" id="GO:0015937">
    <property type="term" value="P:coenzyme A biosynthetic process"/>
    <property type="evidence" value="ECO:0007669"/>
    <property type="project" value="UniProtKB-UniRule"/>
</dbReference>
<dbReference type="UniPathway" id="UPA00241">
    <property type="reaction ID" value="UER00356"/>
</dbReference>
<dbReference type="HOGENOM" id="CLU_057180_1_2_6"/>
<comment type="pathway">
    <text evidence="5">Cofactor biosynthesis; coenzyme A biosynthesis; CoA from (R)-pantothenate: step 5/5.</text>
</comment>
<dbReference type="NCBIfam" id="TIGR00152">
    <property type="entry name" value="dephospho-CoA kinase"/>
    <property type="match status" value="1"/>
</dbReference>
<gene>
    <name evidence="5 7" type="primary">coaE</name>
    <name evidence="7" type="ORF">ICMP_387</name>
</gene>
<keyword evidence="5 7" id="KW-0418">Kinase</keyword>
<keyword evidence="4 5" id="KW-0173">Coenzyme A biosynthesis</keyword>
<keyword evidence="2 5" id="KW-0547">Nucleotide-binding</keyword>
<dbReference type="EC" id="2.7.1.24" evidence="5 6"/>
<dbReference type="EMBL" id="AP010872">
    <property type="protein sequence ID" value="BAH83240.1"/>
    <property type="molecule type" value="Genomic_DNA"/>
</dbReference>
<comment type="function">
    <text evidence="5">Catalyzes the phosphorylation of the 3'-hydroxyl group of dephosphocoenzyme A to form coenzyme A.</text>
</comment>
<comment type="similarity">
    <text evidence="1 5">Belongs to the CoaE family.</text>
</comment>
<dbReference type="Pfam" id="PF01121">
    <property type="entry name" value="CoaE"/>
    <property type="match status" value="1"/>
</dbReference>
<comment type="subcellular location">
    <subcellularLocation>
        <location evidence="5">Cytoplasm</location>
    </subcellularLocation>
</comment>